<feature type="region of interest" description="Disordered" evidence="1">
    <location>
        <begin position="233"/>
        <end position="283"/>
    </location>
</feature>
<evidence type="ECO:0000313" key="2">
    <source>
        <dbReference type="EMBL" id="CAH2087491.1"/>
    </source>
</evidence>
<evidence type="ECO:0000256" key="1">
    <source>
        <dbReference type="SAM" id="MobiDB-lite"/>
    </source>
</evidence>
<reference evidence="2" key="1">
    <citation type="submission" date="2022-03" db="EMBL/GenBank/DDBJ databases">
        <authorList>
            <person name="Tunstrom K."/>
        </authorList>
    </citation>
    <scope>NUCLEOTIDE SEQUENCE</scope>
</reference>
<dbReference type="EMBL" id="CAKOGL010000006">
    <property type="protein sequence ID" value="CAH2087491.1"/>
    <property type="molecule type" value="Genomic_DNA"/>
</dbReference>
<feature type="region of interest" description="Disordered" evidence="1">
    <location>
        <begin position="1"/>
        <end position="25"/>
    </location>
</feature>
<gene>
    <name evidence="2" type="ORF">EEDITHA_LOCUS3746</name>
</gene>
<organism evidence="2 3">
    <name type="scientific">Euphydryas editha</name>
    <name type="common">Edith's checkerspot</name>
    <dbReference type="NCBI Taxonomy" id="104508"/>
    <lineage>
        <taxon>Eukaryota</taxon>
        <taxon>Metazoa</taxon>
        <taxon>Ecdysozoa</taxon>
        <taxon>Arthropoda</taxon>
        <taxon>Hexapoda</taxon>
        <taxon>Insecta</taxon>
        <taxon>Pterygota</taxon>
        <taxon>Neoptera</taxon>
        <taxon>Endopterygota</taxon>
        <taxon>Lepidoptera</taxon>
        <taxon>Glossata</taxon>
        <taxon>Ditrysia</taxon>
        <taxon>Papilionoidea</taxon>
        <taxon>Nymphalidae</taxon>
        <taxon>Nymphalinae</taxon>
        <taxon>Euphydryas</taxon>
    </lineage>
</organism>
<accession>A0AAU9TKW6</accession>
<sequence>MNLPGNAGESSCKRQEIENGVVTTEPDRPLKKARFAWEVKGKYHLKNDISDGKSNTIKEADRAGTSSEHECGAKLVGNTEQNLEILGDYLLKQDFNSLDSITDTNRLPSSSISTEKLSYPRYISSCESNSRDFSESSSSTGDRTPIPKSMVYSNKDIEDQCIARWQARQMAKCFVDNTINRVLDNWMIAPLPADVDNNRVLALDAAEFINNLPGDNSIENEAILMAISAHGLQNNSSSSSSNTNELSQNSSKHLFISPPSSPLLSDDEGSPQTKHNNDTQVMNDETSTSWNLTDNKQNVNNNLPLTFYPETSSSSYPYYNDSDNVNSNNNEYDGDENMSSNDNDIMNNHYDFLDAAVSFAIQYKGLTSYGTDYG</sequence>
<proteinExistence type="predicted"/>
<feature type="region of interest" description="Disordered" evidence="1">
    <location>
        <begin position="127"/>
        <end position="149"/>
    </location>
</feature>
<name>A0AAU9TKW6_EUPED</name>
<feature type="compositionally biased region" description="Polar residues" evidence="1">
    <location>
        <begin position="270"/>
        <end position="283"/>
    </location>
</feature>
<comment type="caution">
    <text evidence="2">The sequence shown here is derived from an EMBL/GenBank/DDBJ whole genome shotgun (WGS) entry which is preliminary data.</text>
</comment>
<keyword evidence="3" id="KW-1185">Reference proteome</keyword>
<protein>
    <submittedName>
        <fullName evidence="2">Uncharacterized protein</fullName>
    </submittedName>
</protein>
<dbReference type="Proteomes" id="UP001153954">
    <property type="component" value="Unassembled WGS sequence"/>
</dbReference>
<feature type="compositionally biased region" description="Low complexity" evidence="1">
    <location>
        <begin position="234"/>
        <end position="251"/>
    </location>
</feature>
<evidence type="ECO:0000313" key="3">
    <source>
        <dbReference type="Proteomes" id="UP001153954"/>
    </source>
</evidence>
<dbReference type="AlphaFoldDB" id="A0AAU9TKW6"/>